<comment type="caution">
    <text evidence="11">The sequence shown here is derived from an EMBL/GenBank/DDBJ whole genome shotgun (WGS) entry which is preliminary data.</text>
</comment>
<evidence type="ECO:0000256" key="6">
    <source>
        <dbReference type="ARBA" id="ARBA00022741"/>
    </source>
</evidence>
<dbReference type="InterPro" id="IPR002646">
    <property type="entry name" value="PolA_pol_head_dom"/>
</dbReference>
<dbReference type="RefSeq" id="WP_266106958.1">
    <property type="nucleotide sequence ID" value="NZ_JANIDW010000003.1"/>
</dbReference>
<keyword evidence="3" id="KW-0819">tRNA processing</keyword>
<comment type="cofactor">
    <cofactor evidence="1">
        <name>Mg(2+)</name>
        <dbReference type="ChEBI" id="CHEBI:18420"/>
    </cofactor>
</comment>
<dbReference type="InterPro" id="IPR050264">
    <property type="entry name" value="Bact_CCA-adding_enz_type3_sf"/>
</dbReference>
<dbReference type="SUPFAM" id="SSF81891">
    <property type="entry name" value="Poly A polymerase C-terminal region-like"/>
    <property type="match status" value="1"/>
</dbReference>
<evidence type="ECO:0000256" key="7">
    <source>
        <dbReference type="ARBA" id="ARBA00022842"/>
    </source>
</evidence>
<dbReference type="PANTHER" id="PTHR46173">
    <property type="entry name" value="CCA TRNA NUCLEOTIDYLTRANSFERASE 1, MITOCHONDRIAL"/>
    <property type="match status" value="1"/>
</dbReference>
<name>A0ABT3WBW7_9PROT</name>
<feature type="domain" description="tRNA nucleotidyltransferase/poly(A) polymerase RNA and SrmB- binding" evidence="10">
    <location>
        <begin position="183"/>
        <end position="240"/>
    </location>
</feature>
<evidence type="ECO:0000259" key="9">
    <source>
        <dbReference type="Pfam" id="PF01743"/>
    </source>
</evidence>
<keyword evidence="8" id="KW-0694">RNA-binding</keyword>
<dbReference type="InterPro" id="IPR032828">
    <property type="entry name" value="PolyA_RNA-bd"/>
</dbReference>
<evidence type="ECO:0000256" key="8">
    <source>
        <dbReference type="RuleBase" id="RU003953"/>
    </source>
</evidence>
<dbReference type="PANTHER" id="PTHR46173:SF1">
    <property type="entry name" value="CCA TRNA NUCLEOTIDYLTRANSFERASE 1, MITOCHONDRIAL"/>
    <property type="match status" value="1"/>
</dbReference>
<evidence type="ECO:0000259" key="10">
    <source>
        <dbReference type="Pfam" id="PF12627"/>
    </source>
</evidence>
<keyword evidence="5" id="KW-0479">Metal-binding</keyword>
<evidence type="ECO:0000256" key="1">
    <source>
        <dbReference type="ARBA" id="ARBA00001946"/>
    </source>
</evidence>
<keyword evidence="2 8" id="KW-0808">Transferase</keyword>
<dbReference type="InterPro" id="IPR043519">
    <property type="entry name" value="NT_sf"/>
</dbReference>
<organism evidence="11 12">
    <name type="scientific">Bombella saccharophila</name>
    <dbReference type="NCBI Taxonomy" id="2967338"/>
    <lineage>
        <taxon>Bacteria</taxon>
        <taxon>Pseudomonadati</taxon>
        <taxon>Pseudomonadota</taxon>
        <taxon>Alphaproteobacteria</taxon>
        <taxon>Acetobacterales</taxon>
        <taxon>Acetobacteraceae</taxon>
        <taxon>Bombella</taxon>
    </lineage>
</organism>
<comment type="similarity">
    <text evidence="8">Belongs to the tRNA nucleotidyltransferase/poly(A) polymerase family.</text>
</comment>
<dbReference type="CDD" id="cd05398">
    <property type="entry name" value="NT_ClassII-CCAase"/>
    <property type="match status" value="1"/>
</dbReference>
<dbReference type="SUPFAM" id="SSF81301">
    <property type="entry name" value="Nucleotidyltransferase"/>
    <property type="match status" value="1"/>
</dbReference>
<keyword evidence="6" id="KW-0547">Nucleotide-binding</keyword>
<keyword evidence="7" id="KW-0460">Magnesium</keyword>
<accession>A0ABT3WBW7</accession>
<keyword evidence="4" id="KW-0548">Nucleotidyltransferase</keyword>
<evidence type="ECO:0000256" key="5">
    <source>
        <dbReference type="ARBA" id="ARBA00022723"/>
    </source>
</evidence>
<gene>
    <name evidence="11" type="ORF">NQF64_07510</name>
</gene>
<dbReference type="Pfam" id="PF12627">
    <property type="entry name" value="PolyA_pol_RNAbd"/>
    <property type="match status" value="1"/>
</dbReference>
<evidence type="ECO:0000313" key="12">
    <source>
        <dbReference type="Proteomes" id="UP001165648"/>
    </source>
</evidence>
<evidence type="ECO:0000313" key="11">
    <source>
        <dbReference type="EMBL" id="MCX5615088.1"/>
    </source>
</evidence>
<dbReference type="EMBL" id="JANIDW010000003">
    <property type="protein sequence ID" value="MCX5615088.1"/>
    <property type="molecule type" value="Genomic_DNA"/>
</dbReference>
<evidence type="ECO:0000256" key="3">
    <source>
        <dbReference type="ARBA" id="ARBA00022694"/>
    </source>
</evidence>
<reference evidence="11 12" key="1">
    <citation type="submission" date="2022-07" db="EMBL/GenBank/DDBJ databases">
        <title>Bombella genomes.</title>
        <authorList>
            <person name="Harer L."/>
            <person name="Styblova S."/>
            <person name="Ehrmann M."/>
        </authorList>
    </citation>
    <scope>NUCLEOTIDE SEQUENCE [LARGE SCALE GENOMIC DNA]</scope>
    <source>
        <strain evidence="11 12">TMW 2.2558</strain>
    </source>
</reference>
<evidence type="ECO:0000256" key="2">
    <source>
        <dbReference type="ARBA" id="ARBA00022679"/>
    </source>
</evidence>
<dbReference type="Pfam" id="PF01743">
    <property type="entry name" value="PolyA_pol"/>
    <property type="match status" value="1"/>
</dbReference>
<dbReference type="Proteomes" id="UP001165648">
    <property type="component" value="Unassembled WGS sequence"/>
</dbReference>
<proteinExistence type="inferred from homology"/>
<evidence type="ECO:0000256" key="4">
    <source>
        <dbReference type="ARBA" id="ARBA00022695"/>
    </source>
</evidence>
<dbReference type="Gene3D" id="3.30.460.10">
    <property type="entry name" value="Beta Polymerase, domain 2"/>
    <property type="match status" value="1"/>
</dbReference>
<sequence>MWVSTSLKEAVEKLPGYEGLERIWAAIPQARLVGGCVRDMLCGRNVHDLDLASPLPPEEAQQRLEAAGAKVIPTGLEHGTITAVINHRPYEVTTLRRDVSTDGRHAVVAWTDDWQEDAQRRDFTINALSLDQEGRLYDYFGGEEDLRAGRVRFVGRAAQRIEEDALRCLRFFRFFARYGQGTPDEEACQAITQLRERMTRLSIERVAMELLKILAGPQLLRTMALMEQTGSLAVLLPHHAPLSALERLLACKDPVEPLHRLAVLYPPGGGDGQGFDDIGAHLKLSNDNRALLAAFARPEPSLAVTMDDDALRRVRFVQELPILLGRSWLIQARQLGRPDAEWDMLRHRLAEMAQPVFPLAGRDVMALGVKPGPEMGRWLKRVQQWWLEQGCRADGAACRAWLLAQLPPC</sequence>
<dbReference type="Gene3D" id="1.10.3090.10">
    <property type="entry name" value="cca-adding enzyme, domain 2"/>
    <property type="match status" value="1"/>
</dbReference>
<protein>
    <submittedName>
        <fullName evidence="11">CCA tRNA nucleotidyltransferase</fullName>
    </submittedName>
</protein>
<feature type="domain" description="Poly A polymerase head" evidence="9">
    <location>
        <begin position="30"/>
        <end position="152"/>
    </location>
</feature>
<keyword evidence="12" id="KW-1185">Reference proteome</keyword>